<protein>
    <submittedName>
        <fullName evidence="1">Uncharacterized protein</fullName>
    </submittedName>
</protein>
<accession>A0A9P5HIG2</accession>
<keyword evidence="2" id="KW-1185">Reference proteome</keyword>
<dbReference type="EMBL" id="JAANBB010000027">
    <property type="protein sequence ID" value="KAF7554846.1"/>
    <property type="molecule type" value="Genomic_DNA"/>
</dbReference>
<dbReference type="OrthoDB" id="5112268at2759"/>
<gene>
    <name evidence="1" type="ORF">G7Z17_g2619</name>
</gene>
<reference evidence="1" key="1">
    <citation type="submission" date="2020-03" db="EMBL/GenBank/DDBJ databases">
        <title>Draft Genome Sequence of Cylindrodendrum hubeiense.</title>
        <authorList>
            <person name="Buettner E."/>
            <person name="Kellner H."/>
        </authorList>
    </citation>
    <scope>NUCLEOTIDE SEQUENCE</scope>
    <source>
        <strain evidence="1">IHI 201604</strain>
    </source>
</reference>
<name>A0A9P5HIG2_9HYPO</name>
<proteinExistence type="predicted"/>
<sequence>MAFAPDAPIPIDLGPRNPPHLAQNARAALILGSEYDISEGPVFGEIISTLTPAPGSVLLGEEAYIEVNMEDIFETEAFLEDPLADLLSDLPVLPAQPALQPGPQTSLQPGP</sequence>
<comment type="caution">
    <text evidence="1">The sequence shown here is derived from an EMBL/GenBank/DDBJ whole genome shotgun (WGS) entry which is preliminary data.</text>
</comment>
<evidence type="ECO:0000313" key="1">
    <source>
        <dbReference type="EMBL" id="KAF7554846.1"/>
    </source>
</evidence>
<dbReference type="AlphaFoldDB" id="A0A9P5HIG2"/>
<organism evidence="1 2">
    <name type="scientific">Cylindrodendrum hubeiense</name>
    <dbReference type="NCBI Taxonomy" id="595255"/>
    <lineage>
        <taxon>Eukaryota</taxon>
        <taxon>Fungi</taxon>
        <taxon>Dikarya</taxon>
        <taxon>Ascomycota</taxon>
        <taxon>Pezizomycotina</taxon>
        <taxon>Sordariomycetes</taxon>
        <taxon>Hypocreomycetidae</taxon>
        <taxon>Hypocreales</taxon>
        <taxon>Nectriaceae</taxon>
        <taxon>Cylindrodendrum</taxon>
    </lineage>
</organism>
<dbReference type="Proteomes" id="UP000722485">
    <property type="component" value="Unassembled WGS sequence"/>
</dbReference>
<evidence type="ECO:0000313" key="2">
    <source>
        <dbReference type="Proteomes" id="UP000722485"/>
    </source>
</evidence>